<dbReference type="AlphaFoldDB" id="A0A1X1ELY5"/>
<evidence type="ECO:0000313" key="5">
    <source>
        <dbReference type="Proteomes" id="UP000193749"/>
    </source>
</evidence>
<dbReference type="InterPro" id="IPR000182">
    <property type="entry name" value="GNAT_dom"/>
</dbReference>
<proteinExistence type="predicted"/>
<dbReference type="Gene3D" id="3.40.630.30">
    <property type="match status" value="1"/>
</dbReference>
<keyword evidence="2" id="KW-0012">Acyltransferase</keyword>
<dbReference type="RefSeq" id="WP_084879676.1">
    <property type="nucleotide sequence ID" value="NZ_JAGGMY010000002.1"/>
</dbReference>
<dbReference type="STRING" id="55209.HA50_25595"/>
<keyword evidence="5" id="KW-1185">Reference proteome</keyword>
<evidence type="ECO:0000313" key="4">
    <source>
        <dbReference type="EMBL" id="ORM89960.1"/>
    </source>
</evidence>
<dbReference type="InterPro" id="IPR051635">
    <property type="entry name" value="SNAT-like"/>
</dbReference>
<dbReference type="InterPro" id="IPR016181">
    <property type="entry name" value="Acyl_CoA_acyltransferase"/>
</dbReference>
<sequence length="165" mass="18778">MSRWEFRQATMADLDHCHEIEAAAYPADEAATREKIAIRIRDYPEGFRCLVVEGSLIGFINCGCAWEVEMSAEEFKQLIGHDPQAPNVVIMSVVIHPDYQGQGWSSVMMKEFVALMAATGKETIHLMCKQGYLGLYEKAGYRFTRQSESTHGGEEWYEMIMDLRS</sequence>
<dbReference type="Proteomes" id="UP000193749">
    <property type="component" value="Unassembled WGS sequence"/>
</dbReference>
<dbReference type="CDD" id="cd04301">
    <property type="entry name" value="NAT_SF"/>
    <property type="match status" value="1"/>
</dbReference>
<dbReference type="PROSITE" id="PS51186">
    <property type="entry name" value="GNAT"/>
    <property type="match status" value="1"/>
</dbReference>
<dbReference type="OrthoDB" id="9800962at2"/>
<dbReference type="Pfam" id="PF00583">
    <property type="entry name" value="Acetyltransf_1"/>
    <property type="match status" value="1"/>
</dbReference>
<protein>
    <submittedName>
        <fullName evidence="4">GNAT family N-acetyltransferase</fullName>
    </submittedName>
</protein>
<name>A0A1X1ELY5_PANCY</name>
<gene>
    <name evidence="4" type="ORF">HA50_25595</name>
</gene>
<evidence type="ECO:0000256" key="2">
    <source>
        <dbReference type="ARBA" id="ARBA00023315"/>
    </source>
</evidence>
<organism evidence="4 5">
    <name type="scientific">Pantoea cypripedii</name>
    <name type="common">Pectobacterium cypripedii</name>
    <name type="synonym">Erwinia cypripedii</name>
    <dbReference type="NCBI Taxonomy" id="55209"/>
    <lineage>
        <taxon>Bacteria</taxon>
        <taxon>Pseudomonadati</taxon>
        <taxon>Pseudomonadota</taxon>
        <taxon>Gammaproteobacteria</taxon>
        <taxon>Enterobacterales</taxon>
        <taxon>Erwiniaceae</taxon>
        <taxon>Pantoea</taxon>
    </lineage>
</organism>
<dbReference type="PANTHER" id="PTHR10908">
    <property type="entry name" value="SEROTONIN N-ACETYLTRANSFERASE"/>
    <property type="match status" value="1"/>
</dbReference>
<dbReference type="EMBL" id="MLJI01000002">
    <property type="protein sequence ID" value="ORM89960.1"/>
    <property type="molecule type" value="Genomic_DNA"/>
</dbReference>
<accession>A0A1X1ELY5</accession>
<dbReference type="PANTHER" id="PTHR10908:SF0">
    <property type="entry name" value="SEROTONIN N-ACETYLTRANSFERASE"/>
    <property type="match status" value="1"/>
</dbReference>
<dbReference type="SUPFAM" id="SSF55729">
    <property type="entry name" value="Acyl-CoA N-acyltransferases (Nat)"/>
    <property type="match status" value="1"/>
</dbReference>
<dbReference type="GO" id="GO:0008080">
    <property type="term" value="F:N-acetyltransferase activity"/>
    <property type="evidence" value="ECO:0007669"/>
    <property type="project" value="UniProtKB-ARBA"/>
</dbReference>
<evidence type="ECO:0000259" key="3">
    <source>
        <dbReference type="PROSITE" id="PS51186"/>
    </source>
</evidence>
<feature type="domain" description="N-acetyltransferase" evidence="3">
    <location>
        <begin position="4"/>
        <end position="164"/>
    </location>
</feature>
<comment type="caution">
    <text evidence="4">The sequence shown here is derived from an EMBL/GenBank/DDBJ whole genome shotgun (WGS) entry which is preliminary data.</text>
</comment>
<reference evidence="4 5" key="1">
    <citation type="journal article" date="2017" name="Antonie Van Leeuwenhoek">
        <title>Phylogenomic resolution of the bacterial genus Pantoea and its relationship with Erwinia and Tatumella.</title>
        <authorList>
            <person name="Palmer M."/>
            <person name="Steenkamp E.T."/>
            <person name="Coetzee M.P."/>
            <person name="Chan W.Y."/>
            <person name="van Zyl E."/>
            <person name="De Maayer P."/>
            <person name="Coutinho T.A."/>
            <person name="Blom J."/>
            <person name="Smits T.H."/>
            <person name="Duffy B."/>
            <person name="Venter S.N."/>
        </authorList>
    </citation>
    <scope>NUCLEOTIDE SEQUENCE [LARGE SCALE GENOMIC DNA]</scope>
    <source>
        <strain evidence="4 5">LMG 2657</strain>
    </source>
</reference>
<keyword evidence="1 4" id="KW-0808">Transferase</keyword>
<evidence type="ECO:0000256" key="1">
    <source>
        <dbReference type="ARBA" id="ARBA00022679"/>
    </source>
</evidence>